<name>A0AAV4J9L1_9GAST</name>
<proteinExistence type="predicted"/>
<dbReference type="Proteomes" id="UP000762676">
    <property type="component" value="Unassembled WGS sequence"/>
</dbReference>
<dbReference type="AlphaFoldDB" id="A0AAV4J9L1"/>
<organism evidence="1 2">
    <name type="scientific">Elysia marginata</name>
    <dbReference type="NCBI Taxonomy" id="1093978"/>
    <lineage>
        <taxon>Eukaryota</taxon>
        <taxon>Metazoa</taxon>
        <taxon>Spiralia</taxon>
        <taxon>Lophotrochozoa</taxon>
        <taxon>Mollusca</taxon>
        <taxon>Gastropoda</taxon>
        <taxon>Heterobranchia</taxon>
        <taxon>Euthyneura</taxon>
        <taxon>Panpulmonata</taxon>
        <taxon>Sacoglossa</taxon>
        <taxon>Placobranchoidea</taxon>
        <taxon>Plakobranchidae</taxon>
        <taxon>Elysia</taxon>
    </lineage>
</organism>
<reference evidence="1 2" key="1">
    <citation type="journal article" date="2021" name="Elife">
        <title>Chloroplast acquisition without the gene transfer in kleptoplastic sea slugs, Plakobranchus ocellatus.</title>
        <authorList>
            <person name="Maeda T."/>
            <person name="Takahashi S."/>
            <person name="Yoshida T."/>
            <person name="Shimamura S."/>
            <person name="Takaki Y."/>
            <person name="Nagai Y."/>
            <person name="Toyoda A."/>
            <person name="Suzuki Y."/>
            <person name="Arimoto A."/>
            <person name="Ishii H."/>
            <person name="Satoh N."/>
            <person name="Nishiyama T."/>
            <person name="Hasebe M."/>
            <person name="Maruyama T."/>
            <person name="Minagawa J."/>
            <person name="Obokata J."/>
            <person name="Shigenobu S."/>
        </authorList>
    </citation>
    <scope>NUCLEOTIDE SEQUENCE [LARGE SCALE GENOMIC DNA]</scope>
</reference>
<keyword evidence="2" id="KW-1185">Reference proteome</keyword>
<gene>
    <name evidence="1" type="ORF">ElyMa_003234500</name>
</gene>
<evidence type="ECO:0000313" key="1">
    <source>
        <dbReference type="EMBL" id="GFS17286.1"/>
    </source>
</evidence>
<sequence>MLVLSAASLHHLLQQQVIGSQHTHSQHRDVGTISSIFTISATATATSSPLETLRLLESPPPSDQEEKTILRRALTKNCGLSDENLFSSVKLPYLQLEQQQNGQETGNKHLTLLLSNRGLNFTLKCYVERQVWLRSYEGSLVFTSANLSRKDCLARSISNYRATSVVMVYNKTPDIWRSSEDSAAGLLAQPR</sequence>
<comment type="caution">
    <text evidence="1">The sequence shown here is derived from an EMBL/GenBank/DDBJ whole genome shotgun (WGS) entry which is preliminary data.</text>
</comment>
<accession>A0AAV4J9L1</accession>
<evidence type="ECO:0000313" key="2">
    <source>
        <dbReference type="Proteomes" id="UP000762676"/>
    </source>
</evidence>
<dbReference type="EMBL" id="BMAT01006663">
    <property type="protein sequence ID" value="GFS17286.1"/>
    <property type="molecule type" value="Genomic_DNA"/>
</dbReference>
<protein>
    <submittedName>
        <fullName evidence="1">Uncharacterized protein</fullName>
    </submittedName>
</protein>